<dbReference type="Proteomes" id="UP000267096">
    <property type="component" value="Unassembled WGS sequence"/>
</dbReference>
<accession>A0A0M3KJC1</accession>
<reference evidence="1 2" key="2">
    <citation type="submission" date="2018-11" db="EMBL/GenBank/DDBJ databases">
        <authorList>
            <consortium name="Pathogen Informatics"/>
        </authorList>
    </citation>
    <scope>NUCLEOTIDE SEQUENCE [LARGE SCALE GENOMIC DNA]</scope>
</reference>
<protein>
    <submittedName>
        <fullName evidence="3">Transposase</fullName>
    </submittedName>
</protein>
<organism evidence="3">
    <name type="scientific">Anisakis simplex</name>
    <name type="common">Herring worm</name>
    <dbReference type="NCBI Taxonomy" id="6269"/>
    <lineage>
        <taxon>Eukaryota</taxon>
        <taxon>Metazoa</taxon>
        <taxon>Ecdysozoa</taxon>
        <taxon>Nematoda</taxon>
        <taxon>Chromadorea</taxon>
        <taxon>Rhabditida</taxon>
        <taxon>Spirurina</taxon>
        <taxon>Ascaridomorpha</taxon>
        <taxon>Ascaridoidea</taxon>
        <taxon>Anisakidae</taxon>
        <taxon>Anisakis</taxon>
        <taxon>Anisakis simplex complex</taxon>
    </lineage>
</organism>
<keyword evidence="2" id="KW-1185">Reference proteome</keyword>
<evidence type="ECO:0000313" key="2">
    <source>
        <dbReference type="Proteomes" id="UP000267096"/>
    </source>
</evidence>
<name>A0A0M3KJC1_ANISI</name>
<dbReference type="AlphaFoldDB" id="A0A0M3KJC1"/>
<gene>
    <name evidence="1" type="ORF">ASIM_LOCUS20469</name>
</gene>
<evidence type="ECO:0000313" key="1">
    <source>
        <dbReference type="EMBL" id="VDK77134.1"/>
    </source>
</evidence>
<dbReference type="EMBL" id="UYRR01039678">
    <property type="protein sequence ID" value="VDK77134.1"/>
    <property type="molecule type" value="Genomic_DNA"/>
</dbReference>
<reference evidence="3" key="1">
    <citation type="submission" date="2017-02" db="UniProtKB">
        <authorList>
            <consortium name="WormBaseParasite"/>
        </authorList>
    </citation>
    <scope>IDENTIFICATION</scope>
</reference>
<dbReference type="WBParaSite" id="ASIM_0002109401-mRNA-1">
    <property type="protein sequence ID" value="ASIM_0002109401-mRNA-1"/>
    <property type="gene ID" value="ASIM_0002109401"/>
</dbReference>
<evidence type="ECO:0000313" key="3">
    <source>
        <dbReference type="WBParaSite" id="ASIM_0002109401-mRNA-1"/>
    </source>
</evidence>
<dbReference type="OrthoDB" id="5843658at2759"/>
<proteinExistence type="predicted"/>
<sequence>MWHDEVLVTNGDSIWGRMTALVTSLVGHRCTPRERADAYEQLLLSSIRDDDKQLAVSVYQSVPIESMINDAAGKLAKIEDKNRTADKFRRKIGLLRRNGDENDEILRFLLLMADWDGILNSTPKSLFELPLRDTSN</sequence>